<dbReference type="PANTHER" id="PTHR23035">
    <property type="entry name" value="CILIA- AND FLAGELLA-ASSOCIATED PROTEIN 97-RELATED"/>
    <property type="match status" value="1"/>
</dbReference>
<keyword evidence="4" id="KW-0966">Cell projection</keyword>
<evidence type="ECO:0000256" key="2">
    <source>
        <dbReference type="ARBA" id="ARBA00021424"/>
    </source>
</evidence>
<dbReference type="EMBL" id="OY660866">
    <property type="protein sequence ID" value="CAJ1052339.1"/>
    <property type="molecule type" value="Genomic_DNA"/>
</dbReference>
<gene>
    <name evidence="4" type="ORF">XNOV1_A004828</name>
</gene>
<dbReference type="Pfam" id="PF13879">
    <property type="entry name" value="Hmw_CFAP97"/>
    <property type="match status" value="1"/>
</dbReference>
<dbReference type="GO" id="GO:0007283">
    <property type="term" value="P:spermatogenesis"/>
    <property type="evidence" value="ECO:0007669"/>
    <property type="project" value="TreeGrafter"/>
</dbReference>
<organism evidence="4 5">
    <name type="scientific">Xyrichtys novacula</name>
    <name type="common">Pearly razorfish</name>
    <name type="synonym">Hemipteronotus novacula</name>
    <dbReference type="NCBI Taxonomy" id="13765"/>
    <lineage>
        <taxon>Eukaryota</taxon>
        <taxon>Metazoa</taxon>
        <taxon>Chordata</taxon>
        <taxon>Craniata</taxon>
        <taxon>Vertebrata</taxon>
        <taxon>Euteleostomi</taxon>
        <taxon>Actinopterygii</taxon>
        <taxon>Neopterygii</taxon>
        <taxon>Teleostei</taxon>
        <taxon>Neoteleostei</taxon>
        <taxon>Acanthomorphata</taxon>
        <taxon>Eupercaria</taxon>
        <taxon>Labriformes</taxon>
        <taxon>Labridae</taxon>
        <taxon>Xyrichtys</taxon>
    </lineage>
</organism>
<feature type="compositionally biased region" description="Polar residues" evidence="3">
    <location>
        <begin position="43"/>
        <end position="55"/>
    </location>
</feature>
<feature type="compositionally biased region" description="Polar residues" evidence="3">
    <location>
        <begin position="146"/>
        <end position="163"/>
    </location>
</feature>
<accession>A0AAV1EU98</accession>
<feature type="compositionally biased region" description="Polar residues" evidence="3">
    <location>
        <begin position="67"/>
        <end position="76"/>
    </location>
</feature>
<keyword evidence="4" id="KW-0969">Cilium</keyword>
<proteinExistence type="inferred from homology"/>
<feature type="compositionally biased region" description="Polar residues" evidence="3">
    <location>
        <begin position="369"/>
        <end position="383"/>
    </location>
</feature>
<name>A0AAV1EU98_XYRNO</name>
<keyword evidence="5" id="KW-1185">Reference proteome</keyword>
<feature type="region of interest" description="Disordered" evidence="3">
    <location>
        <begin position="336"/>
        <end position="396"/>
    </location>
</feature>
<evidence type="ECO:0000256" key="1">
    <source>
        <dbReference type="ARBA" id="ARBA00008315"/>
    </source>
</evidence>
<evidence type="ECO:0000313" key="5">
    <source>
        <dbReference type="Proteomes" id="UP001178508"/>
    </source>
</evidence>
<evidence type="ECO:0000313" key="4">
    <source>
        <dbReference type="EMBL" id="CAJ1052339.1"/>
    </source>
</evidence>
<sequence>MLSYSQSRCVRNTAMSNLSELDGEVDHSYFDSDCDDSSNSKDVGNTSDKVLTDSSSESEEDIHLCSQRPNRTSSSLSGESKEGDYSGGDSKSSCSSVQERSSSESSTLPRPKKTSLSPGGRRTQMGLGGTPGGPVYQTEESEDTVTDVSPLSSPDFSPRQSLEANPREDEERTLTEQQQQQEEEEESVPSSGLSSAQQDEDSDQDSDSCFLGSGSQFGGGLVFHKYRGSRRKNYSFTNDQVRGIDRENQRLLRELSRFTAGPRPGSAAGKKTHTAMNSQLVRPSHSALNRQRGQQRIARENLAILKRLESVKVTPGLKRSQQLEDYQRLTSYQRNPSYPVCLSTTKERSSSKTPSAGPRPISSVHHSPRSVSTSPDSRNTPTVRSKKTSAARPAWC</sequence>
<feature type="compositionally biased region" description="Low complexity" evidence="3">
    <location>
        <begin position="87"/>
        <end position="106"/>
    </location>
</feature>
<comment type="similarity">
    <text evidence="1">Belongs to the CFAP97 family.</text>
</comment>
<feature type="region of interest" description="Disordered" evidence="3">
    <location>
        <begin position="25"/>
        <end position="219"/>
    </location>
</feature>
<dbReference type="Proteomes" id="UP001178508">
    <property type="component" value="Chromosome 3"/>
</dbReference>
<keyword evidence="4" id="KW-0282">Flagellum</keyword>
<evidence type="ECO:0000256" key="3">
    <source>
        <dbReference type="SAM" id="MobiDB-lite"/>
    </source>
</evidence>
<dbReference type="PANTHER" id="PTHR23035:SF1">
    <property type="entry name" value="CILIA- AND FLAGELLA-ASSOCIATED PROTEIN 97"/>
    <property type="match status" value="1"/>
</dbReference>
<dbReference type="InterPro" id="IPR038791">
    <property type="entry name" value="Cfap97/Hemingway"/>
</dbReference>
<feature type="compositionally biased region" description="Basic and acidic residues" evidence="3">
    <location>
        <begin position="165"/>
        <end position="174"/>
    </location>
</feature>
<reference evidence="4" key="1">
    <citation type="submission" date="2023-08" db="EMBL/GenBank/DDBJ databases">
        <authorList>
            <person name="Alioto T."/>
            <person name="Alioto T."/>
            <person name="Gomez Garrido J."/>
        </authorList>
    </citation>
    <scope>NUCLEOTIDE SEQUENCE</scope>
</reference>
<dbReference type="AlphaFoldDB" id="A0AAV1EU98"/>
<dbReference type="InterPro" id="IPR029488">
    <property type="entry name" value="Hmw/CFAP97"/>
</dbReference>
<protein>
    <recommendedName>
        <fullName evidence="2">Cilia- and flagella-associated protein 97</fullName>
    </recommendedName>
</protein>